<name>A0ABY6BF67_9GAMM</name>
<evidence type="ECO:0000256" key="1">
    <source>
        <dbReference type="ARBA" id="ARBA00001043"/>
    </source>
</evidence>
<dbReference type="Proteomes" id="UP001064632">
    <property type="component" value="Chromosome"/>
</dbReference>
<dbReference type="EC" id="3.5.2.17" evidence="5 9"/>
<sequence length="117" mass="12636">MGRLTTHVLDTAQGKPGAGIRIDLYRLDAGQRRPLAQRTTNVDGRCDEPLLAGAALLPGTYELDFHLGAYFKGAGIALADPPFIDVVTLRFGMADADSHYHVPLLASPYSYSTYRGS</sequence>
<evidence type="ECO:0000256" key="3">
    <source>
        <dbReference type="ARBA" id="ARBA00009850"/>
    </source>
</evidence>
<dbReference type="RefSeq" id="WP_261695633.1">
    <property type="nucleotide sequence ID" value="NZ_CP104694.1"/>
</dbReference>
<reference evidence="11" key="1">
    <citation type="submission" date="2022-09" db="EMBL/GenBank/DDBJ databases">
        <title>Tahibacter sp. nov., isolated from a fresh water.</title>
        <authorList>
            <person name="Baek J.H."/>
            <person name="Lee J.K."/>
            <person name="Kim J.M."/>
            <person name="Jeon C.O."/>
        </authorList>
    </citation>
    <scope>NUCLEOTIDE SEQUENCE</scope>
    <source>
        <strain evidence="11">W38</strain>
    </source>
</reference>
<dbReference type="InterPro" id="IPR014306">
    <property type="entry name" value="Hydroxyisourate_hydrolase"/>
</dbReference>
<keyword evidence="7 9" id="KW-0659">Purine metabolism</keyword>
<evidence type="ECO:0000313" key="11">
    <source>
        <dbReference type="EMBL" id="UXI68674.1"/>
    </source>
</evidence>
<keyword evidence="12" id="KW-1185">Reference proteome</keyword>
<evidence type="ECO:0000256" key="7">
    <source>
        <dbReference type="ARBA" id="ARBA00022631"/>
    </source>
</evidence>
<evidence type="ECO:0000256" key="8">
    <source>
        <dbReference type="ARBA" id="ARBA00022801"/>
    </source>
</evidence>
<gene>
    <name evidence="11" type="primary">uraH</name>
    <name evidence="11" type="ORF">N4264_03205</name>
</gene>
<dbReference type="PANTHER" id="PTHR10395">
    <property type="entry name" value="URICASE AND TRANSTHYRETIN-RELATED"/>
    <property type="match status" value="1"/>
</dbReference>
<dbReference type="InterPro" id="IPR023416">
    <property type="entry name" value="Transthyretin/HIU_hydrolase_d"/>
</dbReference>
<dbReference type="PROSITE" id="PS00768">
    <property type="entry name" value="TRANSTHYRETIN_1"/>
    <property type="match status" value="1"/>
</dbReference>
<keyword evidence="8 9" id="KW-0378">Hydrolase</keyword>
<feature type="domain" description="Transthyretin/hydroxyisourate hydrolase" evidence="10">
    <location>
        <begin position="4"/>
        <end position="116"/>
    </location>
</feature>
<comment type="similarity">
    <text evidence="3 9">Belongs to the transthyretin family. 5-hydroxyisourate hydrolase subfamily.</text>
</comment>
<dbReference type="PRINTS" id="PR00189">
    <property type="entry name" value="TRNSTHYRETIN"/>
</dbReference>
<evidence type="ECO:0000256" key="4">
    <source>
        <dbReference type="ARBA" id="ARBA00011881"/>
    </source>
</evidence>
<comment type="subunit">
    <text evidence="4 9">Homotetramer.</text>
</comment>
<organism evidence="11 12">
    <name type="scientific">Tahibacter amnicola</name>
    <dbReference type="NCBI Taxonomy" id="2976241"/>
    <lineage>
        <taxon>Bacteria</taxon>
        <taxon>Pseudomonadati</taxon>
        <taxon>Pseudomonadota</taxon>
        <taxon>Gammaproteobacteria</taxon>
        <taxon>Lysobacterales</taxon>
        <taxon>Rhodanobacteraceae</taxon>
        <taxon>Tahibacter</taxon>
    </lineage>
</organism>
<dbReference type="EMBL" id="CP104694">
    <property type="protein sequence ID" value="UXI68674.1"/>
    <property type="molecule type" value="Genomic_DNA"/>
</dbReference>
<dbReference type="PANTHER" id="PTHR10395:SF7">
    <property type="entry name" value="5-HYDROXYISOURATE HYDROLASE"/>
    <property type="match status" value="1"/>
</dbReference>
<evidence type="ECO:0000259" key="10">
    <source>
        <dbReference type="Pfam" id="PF00576"/>
    </source>
</evidence>
<dbReference type="GO" id="GO:0033971">
    <property type="term" value="F:hydroxyisourate hydrolase activity"/>
    <property type="evidence" value="ECO:0007669"/>
    <property type="project" value="UniProtKB-EC"/>
</dbReference>
<dbReference type="InterPro" id="IPR036817">
    <property type="entry name" value="Transthyretin/HIU_hydrolase_sf"/>
</dbReference>
<comment type="function">
    <text evidence="2">Catalyzes the hydrolysis of 5-hydroxyisourate (HIU) to 2-oxo-4-hydroxy-4-carboxy-5-ureidoimidazoline (OHCU).</text>
</comment>
<evidence type="ECO:0000256" key="9">
    <source>
        <dbReference type="RuleBase" id="RU361270"/>
    </source>
</evidence>
<protein>
    <recommendedName>
        <fullName evidence="6 9">5-hydroxyisourate hydrolase</fullName>
        <shortName evidence="9">HIU hydrolase</shortName>
        <shortName evidence="9">HIUHase</shortName>
        <ecNumber evidence="5 9">3.5.2.17</ecNumber>
    </recommendedName>
</protein>
<accession>A0ABY6BF67</accession>
<evidence type="ECO:0000256" key="6">
    <source>
        <dbReference type="ARBA" id="ARBA00017539"/>
    </source>
</evidence>
<dbReference type="Gene3D" id="2.60.40.180">
    <property type="entry name" value="Transthyretin/hydroxyisourate hydrolase domain"/>
    <property type="match status" value="1"/>
</dbReference>
<dbReference type="NCBIfam" id="TIGR02962">
    <property type="entry name" value="hdxy_isourate"/>
    <property type="match status" value="1"/>
</dbReference>
<dbReference type="InterPro" id="IPR023418">
    <property type="entry name" value="Thyroxine_BS"/>
</dbReference>
<dbReference type="CDD" id="cd05822">
    <property type="entry name" value="TLP_HIUase"/>
    <property type="match status" value="1"/>
</dbReference>
<comment type="catalytic activity">
    <reaction evidence="1 9">
        <text>5-hydroxyisourate + H2O = 5-hydroxy-2-oxo-4-ureido-2,5-dihydro-1H-imidazole-5-carboxylate + H(+)</text>
        <dbReference type="Rhea" id="RHEA:23736"/>
        <dbReference type="ChEBI" id="CHEBI:15377"/>
        <dbReference type="ChEBI" id="CHEBI:15378"/>
        <dbReference type="ChEBI" id="CHEBI:18072"/>
        <dbReference type="ChEBI" id="CHEBI:58639"/>
        <dbReference type="EC" id="3.5.2.17"/>
    </reaction>
</comment>
<evidence type="ECO:0000313" key="12">
    <source>
        <dbReference type="Proteomes" id="UP001064632"/>
    </source>
</evidence>
<proteinExistence type="inferred from homology"/>
<dbReference type="SUPFAM" id="SSF49472">
    <property type="entry name" value="Transthyretin (synonym: prealbumin)"/>
    <property type="match status" value="1"/>
</dbReference>
<evidence type="ECO:0000256" key="5">
    <source>
        <dbReference type="ARBA" id="ARBA00012609"/>
    </source>
</evidence>
<dbReference type="Pfam" id="PF00576">
    <property type="entry name" value="Transthyretin"/>
    <property type="match status" value="1"/>
</dbReference>
<evidence type="ECO:0000256" key="2">
    <source>
        <dbReference type="ARBA" id="ARBA00002704"/>
    </source>
</evidence>
<dbReference type="InterPro" id="IPR000895">
    <property type="entry name" value="Transthyretin/HIU_hydrolase"/>
</dbReference>